<name>A0AA40WZH9_9GAMM</name>
<dbReference type="Gene3D" id="6.10.250.2480">
    <property type="match status" value="1"/>
</dbReference>
<comment type="subunit">
    <text evidence="1">Part of the AcrA-AcrB-AcrZ-TolC efflux pump, interacts directly with AcrB.</text>
</comment>
<dbReference type="HAMAP" id="MF_01484">
    <property type="entry name" value="AcrZ"/>
    <property type="match status" value="1"/>
</dbReference>
<proteinExistence type="inferred from homology"/>
<dbReference type="GO" id="GO:0046677">
    <property type="term" value="P:response to antibiotic"/>
    <property type="evidence" value="ECO:0007669"/>
    <property type="project" value="UniProtKB-KW"/>
</dbReference>
<comment type="similarity">
    <text evidence="1">Belongs to the AcrZ family.</text>
</comment>
<dbReference type="EMBL" id="JADMKS010000001">
    <property type="protein sequence ID" value="MBF6635449.1"/>
    <property type="molecule type" value="Genomic_DNA"/>
</dbReference>
<dbReference type="GO" id="GO:1990961">
    <property type="term" value="P:xenobiotic detoxification by transmembrane export across the plasma membrane"/>
    <property type="evidence" value="ECO:0007669"/>
    <property type="project" value="InterPro"/>
</dbReference>
<dbReference type="Pfam" id="PF10766">
    <property type="entry name" value="AcrZ"/>
    <property type="match status" value="1"/>
</dbReference>
<protein>
    <recommendedName>
        <fullName evidence="1">Multidrug efflux pump accessory protein AcrZ</fullName>
    </recommendedName>
    <alternativeName>
        <fullName evidence="1">AcrAB-TolC multidrug efflux pump accessory protein AcrZ</fullName>
    </alternativeName>
    <alternativeName>
        <fullName evidence="1">Acridine resistance protein Z</fullName>
    </alternativeName>
</protein>
<sequence>MLELLESLLFAVIMVPIFIAVVLGLIYGMGELFNVISKVGHPKESRNEPRA</sequence>
<gene>
    <name evidence="1" type="primary">acrZ</name>
    <name evidence="3" type="ORF">BS639_11880</name>
    <name evidence="2" type="ORF">ITX54_02065</name>
</gene>
<dbReference type="GO" id="GO:0005886">
    <property type="term" value="C:plasma membrane"/>
    <property type="evidence" value="ECO:0007669"/>
    <property type="project" value="UniProtKB-SubCell"/>
</dbReference>
<dbReference type="EMBL" id="MRWD01000025">
    <property type="protein sequence ID" value="ORJ21040.1"/>
    <property type="molecule type" value="Genomic_DNA"/>
</dbReference>
<evidence type="ECO:0000256" key="1">
    <source>
        <dbReference type="HAMAP-Rule" id="MF_01484"/>
    </source>
</evidence>
<dbReference type="InterPro" id="IPR053730">
    <property type="entry name" value="MEP_Accessory_AcrZ"/>
</dbReference>
<comment type="function">
    <text evidence="1">AcrA-AcrB-AcrZ-TolC is a drug efflux protein complex with a broad substrate specificity. This protein binds to AcrB and is required for efflux of some but not all substrates, suggesting it may influence the specificity of drug export.</text>
</comment>
<evidence type="ECO:0000313" key="2">
    <source>
        <dbReference type="EMBL" id="MBF6635449.1"/>
    </source>
</evidence>
<keyword evidence="1" id="KW-0812">Transmembrane</keyword>
<feature type="transmembrane region" description="Helical" evidence="1">
    <location>
        <begin position="7"/>
        <end position="29"/>
    </location>
</feature>
<reference evidence="2" key="3">
    <citation type="submission" date="2020-11" db="EMBL/GenBank/DDBJ databases">
        <authorList>
            <person name="Lee S.D."/>
        </authorList>
    </citation>
    <scope>NUCLEOTIDE SEQUENCE</scope>
    <source>
        <strain evidence="2">SAP-2</strain>
    </source>
</reference>
<keyword evidence="1" id="KW-1133">Transmembrane helix</keyword>
<keyword evidence="1" id="KW-0472">Membrane</keyword>
<dbReference type="AlphaFoldDB" id="A0AA40WZH9"/>
<organism evidence="2 5">
    <name type="scientific">Rouxiella silvae</name>
    <dbReference type="NCBI Taxonomy" id="1646373"/>
    <lineage>
        <taxon>Bacteria</taxon>
        <taxon>Pseudomonadati</taxon>
        <taxon>Pseudomonadota</taxon>
        <taxon>Gammaproteobacteria</taxon>
        <taxon>Enterobacterales</taxon>
        <taxon>Yersiniaceae</taxon>
        <taxon>Rouxiella</taxon>
    </lineage>
</organism>
<dbReference type="RefSeq" id="WP_072156453.1">
    <property type="nucleotide sequence ID" value="NZ_CBCSCF010000002.1"/>
</dbReference>
<dbReference type="GO" id="GO:0042910">
    <property type="term" value="F:xenobiotic transmembrane transporter activity"/>
    <property type="evidence" value="ECO:0007669"/>
    <property type="project" value="UniProtKB-UniRule"/>
</dbReference>
<keyword evidence="1" id="KW-0046">Antibiotic resistance</keyword>
<evidence type="ECO:0000313" key="4">
    <source>
        <dbReference type="Proteomes" id="UP000192722"/>
    </source>
</evidence>
<reference evidence="3 4" key="2">
    <citation type="journal article" date="2017" name="Int. J. Syst. Evol. Microbiol.">
        <title>Rouxiella badensis sp. nov. and Rouxiella silvae sp. nov. isolated from peat bog soil in Germany and emendation of the genus description.</title>
        <authorList>
            <person name="Le Fleche-Mateos A."/>
            <person name="Kugler J.H."/>
            <person name="Hansen S.H."/>
            <person name="Syldatk C."/>
            <person name="Hausmann R."/>
            <person name="Lomprez F."/>
            <person name="Vandenbogaert M."/>
            <person name="Manuguerra J.C."/>
            <person name="Grimont P.A."/>
        </authorList>
    </citation>
    <scope>NUCLEOTIDE SEQUENCE [LARGE SCALE GENOMIC DNA]</scope>
    <source>
        <strain evidence="3 4">213</strain>
    </source>
</reference>
<comment type="subcellular location">
    <subcellularLocation>
        <location evidence="1">Cell membrane</location>
        <topology evidence="1">Single-pass membrane protein</topology>
    </subcellularLocation>
</comment>
<keyword evidence="1" id="KW-1003">Cell membrane</keyword>
<accession>A0AA40WZH9</accession>
<evidence type="ECO:0000313" key="3">
    <source>
        <dbReference type="EMBL" id="ORJ21040.1"/>
    </source>
</evidence>
<keyword evidence="4" id="KW-1185">Reference proteome</keyword>
<keyword evidence="1" id="KW-0813">Transport</keyword>
<dbReference type="Proteomes" id="UP000192722">
    <property type="component" value="Unassembled WGS sequence"/>
</dbReference>
<reference evidence="2" key="4">
    <citation type="submission" date="2022-09" db="EMBL/GenBank/DDBJ databases">
        <title>Rouxiella aceris sp. nov., isolated from tree sap and emended description of the genus Rhouxiella.</title>
        <authorList>
            <person name="Kim I.S."/>
        </authorList>
    </citation>
    <scope>NUCLEOTIDE SEQUENCE</scope>
    <source>
        <strain evidence="2">SAP-2</strain>
    </source>
</reference>
<dbReference type="InterPro" id="IPR019702">
    <property type="entry name" value="AcrZ"/>
</dbReference>
<reference evidence="3" key="1">
    <citation type="submission" date="2016-12" db="EMBL/GenBank/DDBJ databases">
        <authorList>
            <person name="Le Fleche-Mateos A."/>
        </authorList>
    </citation>
    <scope>NUCLEOTIDE SEQUENCE</scope>
    <source>
        <strain evidence="3">213</strain>
    </source>
</reference>
<dbReference type="Proteomes" id="UP000705283">
    <property type="component" value="Unassembled WGS sequence"/>
</dbReference>
<comment type="caution">
    <text evidence="2">The sequence shown here is derived from an EMBL/GenBank/DDBJ whole genome shotgun (WGS) entry which is preliminary data.</text>
</comment>
<evidence type="ECO:0000313" key="5">
    <source>
        <dbReference type="Proteomes" id="UP000705283"/>
    </source>
</evidence>